<feature type="signal peptide" evidence="2">
    <location>
        <begin position="1"/>
        <end position="29"/>
    </location>
</feature>
<dbReference type="AlphaFoldDB" id="A0A6I8PKN7"/>
<dbReference type="GeneTree" id="ENSGT00390000006126"/>
<evidence type="ECO:0000313" key="4">
    <source>
        <dbReference type="Proteomes" id="UP000002279"/>
    </source>
</evidence>
<dbReference type="InterPro" id="IPR039490">
    <property type="entry name" value="TMEM207"/>
</dbReference>
<name>A0A6I8PKN7_ORNAN</name>
<keyword evidence="4" id="KW-1185">Reference proteome</keyword>
<gene>
    <name evidence="3" type="primary">TMEM207</name>
</gene>
<organism evidence="3 4">
    <name type="scientific">Ornithorhynchus anatinus</name>
    <name type="common">Duckbill platypus</name>
    <dbReference type="NCBI Taxonomy" id="9258"/>
    <lineage>
        <taxon>Eukaryota</taxon>
        <taxon>Metazoa</taxon>
        <taxon>Chordata</taxon>
        <taxon>Craniata</taxon>
        <taxon>Vertebrata</taxon>
        <taxon>Euteleostomi</taxon>
        <taxon>Mammalia</taxon>
        <taxon>Monotremata</taxon>
        <taxon>Ornithorhynchidae</taxon>
        <taxon>Ornithorhynchus</taxon>
    </lineage>
</organism>
<dbReference type="Ensembl" id="ENSOANT00000074511.1">
    <property type="protein sequence ID" value="ENSOANP00000052932.1"/>
    <property type="gene ID" value="ENSOANG00000047384.1"/>
</dbReference>
<keyword evidence="1" id="KW-1133">Transmembrane helix</keyword>
<reference evidence="3" key="3">
    <citation type="submission" date="2025-09" db="UniProtKB">
        <authorList>
            <consortium name="Ensembl"/>
        </authorList>
    </citation>
    <scope>IDENTIFICATION</scope>
    <source>
        <strain evidence="3">Glennie</strain>
    </source>
</reference>
<dbReference type="InParanoid" id="A0A6I8PKN7"/>
<feature type="transmembrane region" description="Helical" evidence="1">
    <location>
        <begin position="53"/>
        <end position="76"/>
    </location>
</feature>
<reference evidence="3" key="2">
    <citation type="submission" date="2025-08" db="UniProtKB">
        <authorList>
            <consortium name="Ensembl"/>
        </authorList>
    </citation>
    <scope>IDENTIFICATION</scope>
    <source>
        <strain evidence="3">Glennie</strain>
    </source>
</reference>
<proteinExistence type="predicted"/>
<accession>A0A6I8PKN7</accession>
<dbReference type="Bgee" id="ENSOANG00000047384">
    <property type="expression patterns" value="Expressed in adult mammalian kidney and 1 other cell type or tissue"/>
</dbReference>
<evidence type="ECO:0000256" key="1">
    <source>
        <dbReference type="SAM" id="Phobius"/>
    </source>
</evidence>
<dbReference type="PANTHER" id="PTHR36467">
    <property type="entry name" value="TRANSMEMBRANE PROTEIN 207"/>
    <property type="match status" value="1"/>
</dbReference>
<dbReference type="PANTHER" id="PTHR36467:SF1">
    <property type="entry name" value="TRANSMEMBRANE PROTEIN 207"/>
    <property type="match status" value="1"/>
</dbReference>
<feature type="chain" id="PRO_5026348751" evidence="2">
    <location>
        <begin position="30"/>
        <end position="198"/>
    </location>
</feature>
<keyword evidence="2" id="KW-0732">Signal</keyword>
<evidence type="ECO:0000256" key="2">
    <source>
        <dbReference type="SAM" id="SignalP"/>
    </source>
</evidence>
<keyword evidence="1" id="KW-0472">Membrane</keyword>
<protein>
    <submittedName>
        <fullName evidence="3">Transmembrane protein 207</fullName>
    </submittedName>
</protein>
<dbReference type="FunCoup" id="A0A6I8PKN7">
    <property type="interactions" value="1"/>
</dbReference>
<dbReference type="OMA" id="PCINYND"/>
<sequence length="198" mass="21820">MWPGTASSSMSLISKTGILCLILFQFVSSDPPCEENEPCINYNEHLPSAWLIWLFMLLFPAALLCCGILFCLQCWIKRTSQGSTGRTVAVFALNDLDSIYETTVPWDQFSRVCLHSQSVGLCPASDCSAERPPPSYEDLKKTSNFHELVGYIPETRVLLGIHCGISGRKNLAKKTTPVRFSVPDQQSGKAGSCLEVVP</sequence>
<reference evidence="3 4" key="1">
    <citation type="journal article" date="2008" name="Nature">
        <title>Genome analysis of the platypus reveals unique signatures of evolution.</title>
        <authorList>
            <person name="Warren W.C."/>
            <person name="Hillier L.W."/>
            <person name="Marshall Graves J.A."/>
            <person name="Birney E."/>
            <person name="Ponting C.P."/>
            <person name="Grutzner F."/>
            <person name="Belov K."/>
            <person name="Miller W."/>
            <person name="Clarke L."/>
            <person name="Chinwalla A.T."/>
            <person name="Yang S.P."/>
            <person name="Heger A."/>
            <person name="Locke D.P."/>
            <person name="Miethke P."/>
            <person name="Waters P.D."/>
            <person name="Veyrunes F."/>
            <person name="Fulton L."/>
            <person name="Fulton B."/>
            <person name="Graves T."/>
            <person name="Wallis J."/>
            <person name="Puente X.S."/>
            <person name="Lopez-Otin C."/>
            <person name="Ordonez G.R."/>
            <person name="Eichler E.E."/>
            <person name="Chen L."/>
            <person name="Cheng Z."/>
            <person name="Deakin J.E."/>
            <person name="Alsop A."/>
            <person name="Thompson K."/>
            <person name="Kirby P."/>
            <person name="Papenfuss A.T."/>
            <person name="Wakefield M.J."/>
            <person name="Olender T."/>
            <person name="Lancet D."/>
            <person name="Huttley G.A."/>
            <person name="Smit A.F."/>
            <person name="Pask A."/>
            <person name="Temple-Smith P."/>
            <person name="Batzer M.A."/>
            <person name="Walker J.A."/>
            <person name="Konkel M.K."/>
            <person name="Harris R.S."/>
            <person name="Whittington C.M."/>
            <person name="Wong E.S."/>
            <person name="Gemmell N.J."/>
            <person name="Buschiazzo E."/>
            <person name="Vargas Jentzsch I.M."/>
            <person name="Merkel A."/>
            <person name="Schmitz J."/>
            <person name="Zemann A."/>
            <person name="Churakov G."/>
            <person name="Kriegs J.O."/>
            <person name="Brosius J."/>
            <person name="Murchison E.P."/>
            <person name="Sachidanandam R."/>
            <person name="Smith C."/>
            <person name="Hannon G.J."/>
            <person name="Tsend-Ayush E."/>
            <person name="McMillan D."/>
            <person name="Attenborough R."/>
            <person name="Rens W."/>
            <person name="Ferguson-Smith M."/>
            <person name="Lefevre C.M."/>
            <person name="Sharp J.A."/>
            <person name="Nicholas K.R."/>
            <person name="Ray D.A."/>
            <person name="Kube M."/>
            <person name="Reinhardt R."/>
            <person name="Pringle T.H."/>
            <person name="Taylor J."/>
            <person name="Jones R.C."/>
            <person name="Nixon B."/>
            <person name="Dacheux J.L."/>
            <person name="Niwa H."/>
            <person name="Sekita Y."/>
            <person name="Huang X."/>
            <person name="Stark A."/>
            <person name="Kheradpour P."/>
            <person name="Kellis M."/>
            <person name="Flicek P."/>
            <person name="Chen Y."/>
            <person name="Webber C."/>
            <person name="Hardison R."/>
            <person name="Nelson J."/>
            <person name="Hallsworth-Pepin K."/>
            <person name="Delehaunty K."/>
            <person name="Markovic C."/>
            <person name="Minx P."/>
            <person name="Feng Y."/>
            <person name="Kremitzki C."/>
            <person name="Mitreva M."/>
            <person name="Glasscock J."/>
            <person name="Wylie T."/>
            <person name="Wohldmann P."/>
            <person name="Thiru P."/>
            <person name="Nhan M.N."/>
            <person name="Pohl C.S."/>
            <person name="Smith S.M."/>
            <person name="Hou S."/>
            <person name="Nefedov M."/>
            <person name="de Jong P.J."/>
            <person name="Renfree M.B."/>
            <person name="Mardis E.R."/>
            <person name="Wilson R.K."/>
        </authorList>
    </citation>
    <scope>NUCLEOTIDE SEQUENCE [LARGE SCALE GENOMIC DNA]</scope>
    <source>
        <strain evidence="3 4">Glennie</strain>
    </source>
</reference>
<dbReference type="Proteomes" id="UP000002279">
    <property type="component" value="Chromosome 7"/>
</dbReference>
<evidence type="ECO:0000313" key="3">
    <source>
        <dbReference type="Ensembl" id="ENSOANP00000052932.1"/>
    </source>
</evidence>
<keyword evidence="1" id="KW-0812">Transmembrane</keyword>